<dbReference type="GO" id="GO:0016740">
    <property type="term" value="F:transferase activity"/>
    <property type="evidence" value="ECO:0007669"/>
    <property type="project" value="UniProtKB-KW"/>
</dbReference>
<keyword evidence="3" id="KW-1185">Reference proteome</keyword>
<comment type="caution">
    <text evidence="2">The sequence shown here is derived from an EMBL/GenBank/DDBJ whole genome shotgun (WGS) entry which is preliminary data.</text>
</comment>
<dbReference type="OrthoDB" id="2603324at2"/>
<dbReference type="AlphaFoldDB" id="A0A2W0H6Y6"/>
<name>A0A2W0H6Y6_9BACI</name>
<reference evidence="2 3" key="1">
    <citation type="submission" date="2017-10" db="EMBL/GenBank/DDBJ databases">
        <title>Bacillus sp. nov., a halophilic bacterium isolated from a Yangshapao Lake.</title>
        <authorList>
            <person name="Wang H."/>
        </authorList>
    </citation>
    <scope>NUCLEOTIDE SEQUENCE [LARGE SCALE GENOMIC DNA]</scope>
    <source>
        <strain evidence="2 3">YSP-3</strain>
    </source>
</reference>
<evidence type="ECO:0000313" key="3">
    <source>
        <dbReference type="Proteomes" id="UP000248066"/>
    </source>
</evidence>
<keyword evidence="1" id="KW-0732">Signal</keyword>
<accession>A0A2W0H6Y6</accession>
<proteinExistence type="predicted"/>
<feature type="signal peptide" evidence="1">
    <location>
        <begin position="1"/>
        <end position="25"/>
    </location>
</feature>
<organism evidence="2 3">
    <name type="scientific">Alteribacter lacisalsi</name>
    <dbReference type="NCBI Taxonomy" id="2045244"/>
    <lineage>
        <taxon>Bacteria</taxon>
        <taxon>Bacillati</taxon>
        <taxon>Bacillota</taxon>
        <taxon>Bacilli</taxon>
        <taxon>Bacillales</taxon>
        <taxon>Bacillaceae</taxon>
        <taxon>Alteribacter</taxon>
    </lineage>
</organism>
<evidence type="ECO:0000313" key="2">
    <source>
        <dbReference type="EMBL" id="PYZ97614.1"/>
    </source>
</evidence>
<dbReference type="Proteomes" id="UP000248066">
    <property type="component" value="Unassembled WGS sequence"/>
</dbReference>
<dbReference type="EMBL" id="PDOF01000001">
    <property type="protein sequence ID" value="PYZ97614.1"/>
    <property type="molecule type" value="Genomic_DNA"/>
</dbReference>
<protein>
    <submittedName>
        <fullName evidence="2">Glycosyltransferase</fullName>
    </submittedName>
</protein>
<feature type="chain" id="PRO_5016075781" evidence="1">
    <location>
        <begin position="26"/>
        <end position="215"/>
    </location>
</feature>
<evidence type="ECO:0000256" key="1">
    <source>
        <dbReference type="SAM" id="SignalP"/>
    </source>
</evidence>
<gene>
    <name evidence="2" type="ORF">CR205_03190</name>
</gene>
<sequence length="215" mass="24242">MKKSLIIGLSLMFMLLSIQAVSVSAAPLQEDQCISQSEVQFENEFRRLWIDHVLWTSNYITSATTAGAEDQQDVLSRLLKNQEDIGDAIKPIYGEDAGNRLTELLKEHIVIAGEIVEAAKEGNEEDVNQKNKEWLRNADDIAVFLSDANPFLKLEDLKKLLYMHLDMVTDDLTASLEKGWEPRIHSIDEGVTHIILMSDAIADGVVKQFPEKFNK</sequence>
<dbReference type="RefSeq" id="WP_110516865.1">
    <property type="nucleotide sequence ID" value="NZ_PDOF01000001.1"/>
</dbReference>
<keyword evidence="2" id="KW-0808">Transferase</keyword>